<evidence type="ECO:0000313" key="3">
    <source>
        <dbReference type="Proteomes" id="UP000607653"/>
    </source>
</evidence>
<keyword evidence="3" id="KW-1185">Reference proteome</keyword>
<reference evidence="2 3" key="1">
    <citation type="journal article" date="2020" name="Mol. Biol. Evol.">
        <title>Distinct Expression and Methylation Patterns for Genes with Different Fates following a Single Whole-Genome Duplication in Flowering Plants.</title>
        <authorList>
            <person name="Shi T."/>
            <person name="Rahmani R.S."/>
            <person name="Gugger P.F."/>
            <person name="Wang M."/>
            <person name="Li H."/>
            <person name="Zhang Y."/>
            <person name="Li Z."/>
            <person name="Wang Q."/>
            <person name="Van de Peer Y."/>
            <person name="Marchal K."/>
            <person name="Chen J."/>
        </authorList>
    </citation>
    <scope>NUCLEOTIDE SEQUENCE [LARGE SCALE GENOMIC DNA]</scope>
    <source>
        <tissue evidence="2">Leaf</tissue>
    </source>
</reference>
<organism evidence="2 3">
    <name type="scientific">Nelumbo nucifera</name>
    <name type="common">Sacred lotus</name>
    <dbReference type="NCBI Taxonomy" id="4432"/>
    <lineage>
        <taxon>Eukaryota</taxon>
        <taxon>Viridiplantae</taxon>
        <taxon>Streptophyta</taxon>
        <taxon>Embryophyta</taxon>
        <taxon>Tracheophyta</taxon>
        <taxon>Spermatophyta</taxon>
        <taxon>Magnoliopsida</taxon>
        <taxon>Proteales</taxon>
        <taxon>Nelumbonaceae</taxon>
        <taxon>Nelumbo</taxon>
    </lineage>
</organism>
<accession>A0A822XI27</accession>
<name>A0A822XI27_NELNU</name>
<proteinExistence type="predicted"/>
<feature type="region of interest" description="Disordered" evidence="1">
    <location>
        <begin position="32"/>
        <end position="61"/>
    </location>
</feature>
<dbReference type="PANTHER" id="PTHR33983">
    <property type="entry name" value="OS07G0185900 PROTEIN"/>
    <property type="match status" value="1"/>
</dbReference>
<gene>
    <name evidence="2" type="ORF">HUJ06_022627</name>
</gene>
<evidence type="ECO:0000256" key="1">
    <source>
        <dbReference type="SAM" id="MobiDB-lite"/>
    </source>
</evidence>
<evidence type="ECO:0000313" key="2">
    <source>
        <dbReference type="EMBL" id="DAD21164.1"/>
    </source>
</evidence>
<protein>
    <submittedName>
        <fullName evidence="2">Uncharacterized protein</fullName>
    </submittedName>
</protein>
<feature type="compositionally biased region" description="Low complexity" evidence="1">
    <location>
        <begin position="51"/>
        <end position="61"/>
    </location>
</feature>
<sequence>MGKYVDILDAFKIAARVHSHCPQTARMYYHPPSNCDDGDSHHQLPGHPHNSTAGGSSAVSDVSAQMGSCSSMAITFDTIDLTLYSVV</sequence>
<dbReference type="PANTHER" id="PTHR33983:SF1">
    <property type="entry name" value="OS07G0185900 PROTEIN"/>
    <property type="match status" value="1"/>
</dbReference>
<dbReference type="AlphaFoldDB" id="A0A822XI27"/>
<dbReference type="Proteomes" id="UP000607653">
    <property type="component" value="Unassembled WGS sequence"/>
</dbReference>
<comment type="caution">
    <text evidence="2">The sequence shown here is derived from an EMBL/GenBank/DDBJ whole genome shotgun (WGS) entry which is preliminary data.</text>
</comment>
<dbReference type="EMBL" id="DUZY01000001">
    <property type="protein sequence ID" value="DAD21164.1"/>
    <property type="molecule type" value="Genomic_DNA"/>
</dbReference>